<keyword evidence="6" id="KW-0675">Receptor</keyword>
<comment type="caution">
    <text evidence="10">The sequence shown here is derived from an EMBL/GenBank/DDBJ whole genome shotgun (WGS) entry which is preliminary data.</text>
</comment>
<keyword evidence="7" id="KW-0807">Transducer</keyword>
<protein>
    <submittedName>
        <fullName evidence="10">Jg11251 protein</fullName>
    </submittedName>
</protein>
<keyword evidence="5" id="KW-0297">G-protein coupled receptor</keyword>
<evidence type="ECO:0000256" key="8">
    <source>
        <dbReference type="SAM" id="SignalP"/>
    </source>
</evidence>
<evidence type="ECO:0000256" key="2">
    <source>
        <dbReference type="ARBA" id="ARBA00008979"/>
    </source>
</evidence>
<dbReference type="InterPro" id="IPR036272">
    <property type="entry name" value="Methuselah_N_sf"/>
</dbReference>
<sequence length="211" mass="23777">MIILFLVQLFFVASAKLCDDWKSVDLSDAKLIHDGTFVKNGTRFPPDYVYSKNVSGVPKHFGCLCDLKKCFRKCCPLGEVFLKRNGTKSCIKGYDVLQVKGLNVSFMTEYKRTINLTDGELQLIHGVPCNGDVFLEFNMWFVQEVTSTMVGSAATSAEQAKRRKYENLDSSFIFVPFGVETLGPWGRRQEPFSKNYQKGSSSLPVILERAV</sequence>
<dbReference type="SUPFAM" id="SSF63877">
    <property type="entry name" value="Methuselah ectodomain"/>
    <property type="match status" value="1"/>
</dbReference>
<keyword evidence="11" id="KW-1185">Reference proteome</keyword>
<evidence type="ECO:0000256" key="4">
    <source>
        <dbReference type="ARBA" id="ARBA00022989"/>
    </source>
</evidence>
<evidence type="ECO:0000256" key="3">
    <source>
        <dbReference type="ARBA" id="ARBA00022692"/>
    </source>
</evidence>
<feature type="chain" id="PRO_5035772689" evidence="8">
    <location>
        <begin position="16"/>
        <end position="211"/>
    </location>
</feature>
<dbReference type="InterPro" id="IPR051384">
    <property type="entry name" value="Mth_GPCR"/>
</dbReference>
<dbReference type="InterPro" id="IPR010596">
    <property type="entry name" value="Methuselah_N_dom"/>
</dbReference>
<feature type="signal peptide" evidence="8">
    <location>
        <begin position="1"/>
        <end position="15"/>
    </location>
</feature>
<dbReference type="GO" id="GO:0008528">
    <property type="term" value="F:G protein-coupled peptide receptor activity"/>
    <property type="evidence" value="ECO:0007669"/>
    <property type="project" value="TreeGrafter"/>
</dbReference>
<comment type="similarity">
    <text evidence="2">Belongs to the G-protein coupled receptor 2 family. Mth subfamily.</text>
</comment>
<evidence type="ECO:0000313" key="11">
    <source>
        <dbReference type="Proteomes" id="UP000838756"/>
    </source>
</evidence>
<keyword evidence="4" id="KW-1133">Transmembrane helix</keyword>
<comment type="subcellular location">
    <subcellularLocation>
        <location evidence="1">Endomembrane system</location>
        <topology evidence="1">Multi-pass membrane protein</topology>
    </subcellularLocation>
</comment>
<evidence type="ECO:0000313" key="10">
    <source>
        <dbReference type="EMBL" id="CAH2237395.1"/>
    </source>
</evidence>
<dbReference type="Pfam" id="PF06652">
    <property type="entry name" value="Methuselah_N"/>
    <property type="match status" value="1"/>
</dbReference>
<dbReference type="GO" id="GO:0005886">
    <property type="term" value="C:plasma membrane"/>
    <property type="evidence" value="ECO:0007669"/>
    <property type="project" value="TreeGrafter"/>
</dbReference>
<keyword evidence="3" id="KW-0812">Transmembrane</keyword>
<evidence type="ECO:0000256" key="5">
    <source>
        <dbReference type="ARBA" id="ARBA00023040"/>
    </source>
</evidence>
<evidence type="ECO:0000256" key="6">
    <source>
        <dbReference type="ARBA" id="ARBA00023170"/>
    </source>
</evidence>
<dbReference type="EMBL" id="CAKXAJ010025267">
    <property type="protein sequence ID" value="CAH2237395.1"/>
    <property type="molecule type" value="Genomic_DNA"/>
</dbReference>
<organism evidence="10 11">
    <name type="scientific">Pararge aegeria aegeria</name>
    <dbReference type="NCBI Taxonomy" id="348720"/>
    <lineage>
        <taxon>Eukaryota</taxon>
        <taxon>Metazoa</taxon>
        <taxon>Ecdysozoa</taxon>
        <taxon>Arthropoda</taxon>
        <taxon>Hexapoda</taxon>
        <taxon>Insecta</taxon>
        <taxon>Pterygota</taxon>
        <taxon>Neoptera</taxon>
        <taxon>Endopterygota</taxon>
        <taxon>Lepidoptera</taxon>
        <taxon>Glossata</taxon>
        <taxon>Ditrysia</taxon>
        <taxon>Papilionoidea</taxon>
        <taxon>Nymphalidae</taxon>
        <taxon>Satyrinae</taxon>
        <taxon>Satyrini</taxon>
        <taxon>Parargina</taxon>
        <taxon>Pararge</taxon>
    </lineage>
</organism>
<feature type="domain" description="Methuselah N-terminal" evidence="9">
    <location>
        <begin position="18"/>
        <end position="115"/>
    </location>
</feature>
<dbReference type="GO" id="GO:0012505">
    <property type="term" value="C:endomembrane system"/>
    <property type="evidence" value="ECO:0007669"/>
    <property type="project" value="UniProtKB-SubCell"/>
</dbReference>
<evidence type="ECO:0000259" key="9">
    <source>
        <dbReference type="Pfam" id="PF06652"/>
    </source>
</evidence>
<dbReference type="OrthoDB" id="6134459at2759"/>
<evidence type="ECO:0000256" key="1">
    <source>
        <dbReference type="ARBA" id="ARBA00004127"/>
    </source>
</evidence>
<keyword evidence="4" id="KW-0472">Membrane</keyword>
<dbReference type="Proteomes" id="UP000838756">
    <property type="component" value="Unassembled WGS sequence"/>
</dbReference>
<name>A0A8S4RIV8_9NEOP</name>
<dbReference type="PANTHER" id="PTHR47154:SF2">
    <property type="entry name" value="G-PROTEIN COUPLED RECEPTOR MTH-RELATED"/>
    <property type="match status" value="1"/>
</dbReference>
<proteinExistence type="inferred from homology"/>
<dbReference type="AlphaFoldDB" id="A0A8S4RIV8"/>
<dbReference type="PANTHER" id="PTHR47154">
    <property type="entry name" value="G-PROTEIN COUPLED RECEPTOR MTH-RELATED"/>
    <property type="match status" value="1"/>
</dbReference>
<keyword evidence="8" id="KW-0732">Signal</keyword>
<reference evidence="10" key="1">
    <citation type="submission" date="2022-03" db="EMBL/GenBank/DDBJ databases">
        <authorList>
            <person name="Lindestad O."/>
        </authorList>
    </citation>
    <scope>NUCLEOTIDE SEQUENCE</scope>
</reference>
<accession>A0A8S4RIV8</accession>
<evidence type="ECO:0000256" key="7">
    <source>
        <dbReference type="ARBA" id="ARBA00023224"/>
    </source>
</evidence>
<gene>
    <name evidence="10" type="primary">jg11251</name>
    <name evidence="10" type="ORF">PAEG_LOCUS14684</name>
</gene>